<dbReference type="PANTHER" id="PTHR43918:SF4">
    <property type="entry name" value="CARBOXYLIC ESTER HYDROLASE"/>
    <property type="match status" value="1"/>
</dbReference>
<dbReference type="PROSITE" id="PS00941">
    <property type="entry name" value="CARBOXYLESTERASE_B_2"/>
    <property type="match status" value="1"/>
</dbReference>
<name>A0A545VD14_9HYPO</name>
<dbReference type="InterPro" id="IPR019826">
    <property type="entry name" value="Carboxylesterase_B_AS"/>
</dbReference>
<proteinExistence type="inferred from homology"/>
<dbReference type="InterPro" id="IPR002018">
    <property type="entry name" value="CarbesteraseB"/>
</dbReference>
<gene>
    <name evidence="5" type="ORF">IF1G_01837</name>
</gene>
<keyword evidence="2 3" id="KW-0378">Hydrolase</keyword>
<dbReference type="OrthoDB" id="408631at2759"/>
<keyword evidence="6" id="KW-1185">Reference proteome</keyword>
<comment type="similarity">
    <text evidence="1 3">Belongs to the type-B carboxylesterase/lipase family.</text>
</comment>
<feature type="domain" description="Carboxylesterase type B" evidence="4">
    <location>
        <begin position="29"/>
        <end position="361"/>
    </location>
</feature>
<accession>A0A545VD14</accession>
<dbReference type="EMBL" id="SPUK01000002">
    <property type="protein sequence ID" value="TQV99622.1"/>
    <property type="molecule type" value="Genomic_DNA"/>
</dbReference>
<reference evidence="5 6" key="1">
    <citation type="journal article" date="2019" name="Appl. Microbiol. Biotechnol.">
        <title>Genome sequence of Isaria javanica and comparative genome analysis insights into family S53 peptidase evolution in fungal entomopathogens.</title>
        <authorList>
            <person name="Lin R."/>
            <person name="Zhang X."/>
            <person name="Xin B."/>
            <person name="Zou M."/>
            <person name="Gao Y."/>
            <person name="Qin F."/>
            <person name="Hu Q."/>
            <person name="Xie B."/>
            <person name="Cheng X."/>
        </authorList>
    </citation>
    <scope>NUCLEOTIDE SEQUENCE [LARGE SCALE GENOMIC DNA]</scope>
    <source>
        <strain evidence="5 6">IJ1G</strain>
    </source>
</reference>
<dbReference type="InterPro" id="IPR029058">
    <property type="entry name" value="AB_hydrolase_fold"/>
</dbReference>
<organism evidence="5 6">
    <name type="scientific">Cordyceps javanica</name>
    <dbReference type="NCBI Taxonomy" id="43265"/>
    <lineage>
        <taxon>Eukaryota</taxon>
        <taxon>Fungi</taxon>
        <taxon>Dikarya</taxon>
        <taxon>Ascomycota</taxon>
        <taxon>Pezizomycotina</taxon>
        <taxon>Sordariomycetes</taxon>
        <taxon>Hypocreomycetidae</taxon>
        <taxon>Hypocreales</taxon>
        <taxon>Cordycipitaceae</taxon>
        <taxon>Cordyceps</taxon>
    </lineage>
</organism>
<evidence type="ECO:0000256" key="3">
    <source>
        <dbReference type="RuleBase" id="RU361235"/>
    </source>
</evidence>
<dbReference type="PANTHER" id="PTHR43918">
    <property type="entry name" value="ACETYLCHOLINESTERASE"/>
    <property type="match status" value="1"/>
</dbReference>
<dbReference type="SUPFAM" id="SSF53474">
    <property type="entry name" value="alpha/beta-Hydrolases"/>
    <property type="match status" value="1"/>
</dbReference>
<evidence type="ECO:0000313" key="5">
    <source>
        <dbReference type="EMBL" id="TQV99622.1"/>
    </source>
</evidence>
<dbReference type="GO" id="GO:0052689">
    <property type="term" value="F:carboxylic ester hydrolase activity"/>
    <property type="evidence" value="ECO:0007669"/>
    <property type="project" value="TreeGrafter"/>
</dbReference>
<dbReference type="InterPro" id="IPR019819">
    <property type="entry name" value="Carboxylesterase_B_CS"/>
</dbReference>
<dbReference type="AlphaFoldDB" id="A0A545VD14"/>
<evidence type="ECO:0000256" key="2">
    <source>
        <dbReference type="ARBA" id="ARBA00022801"/>
    </source>
</evidence>
<dbReference type="PROSITE" id="PS00122">
    <property type="entry name" value="CARBOXYLESTERASE_B_1"/>
    <property type="match status" value="1"/>
</dbReference>
<protein>
    <recommendedName>
        <fullName evidence="3">Carboxylic ester hydrolase</fullName>
        <ecNumber evidence="3">3.1.1.-</ecNumber>
    </recommendedName>
</protein>
<dbReference type="Proteomes" id="UP000315783">
    <property type="component" value="Unassembled WGS sequence"/>
</dbReference>
<dbReference type="EC" id="3.1.1.-" evidence="3"/>
<dbReference type="Gene3D" id="3.40.50.1820">
    <property type="entry name" value="alpha/beta hydrolase"/>
    <property type="match status" value="2"/>
</dbReference>
<evidence type="ECO:0000259" key="4">
    <source>
        <dbReference type="Pfam" id="PF00135"/>
    </source>
</evidence>
<dbReference type="STRING" id="43265.A0A545VD14"/>
<dbReference type="InterPro" id="IPR050654">
    <property type="entry name" value="AChE-related_enzymes"/>
</dbReference>
<sequence>MIPINIYALSAIAAYIATAIAKGHGYITIDSSNGPITGHIAPGTDGVIEYLGIPFAKPPTGALRFAPPLRLSGKRPYTAAKYGYDCPFTLPPPIHYPNMTSQAQKILDSFAGGDNMQNEDCLTLNIWARPTERSIKMDKPTIVFFHGGEFTTGSTHTNFYNGRFFADEEDVIIVTVNYRINIFGFPGAPGQAQNLGLRDQRAAVEWLKENIEQFGGSPSKITIAGQSAGGASVDYWAFAYEKDPVVGGMIALSGNVLTFPSTTLAAAGSNWDKAASLVGCADADDTMACMRQVDWKDLKKAAASIAPAHTSSVLRDIQPFYPVPDGKVVFEDYARLTAKGRFAKVPVLLSNGNNEAGFYRVAAYGRGIIPTDEQIASFNLGFFTCPVAIQARARHSYGVPSWAYRYMADWDNTRLHPSSGGYHGSDLHMIFGESGAITGIPATDDQRRLTRLMRRAWFLFSDDPADGLSQLGWPKFATEERSLILIGDGNTPTAKFVDSEPFEAPCSTAIIGGLGTTMPTSSQ</sequence>
<dbReference type="Pfam" id="PF00135">
    <property type="entry name" value="COesterase"/>
    <property type="match status" value="2"/>
</dbReference>
<evidence type="ECO:0000313" key="6">
    <source>
        <dbReference type="Proteomes" id="UP000315783"/>
    </source>
</evidence>
<evidence type="ECO:0000256" key="1">
    <source>
        <dbReference type="ARBA" id="ARBA00005964"/>
    </source>
</evidence>
<feature type="domain" description="Carboxylesterase type B" evidence="4">
    <location>
        <begin position="379"/>
        <end position="494"/>
    </location>
</feature>
<comment type="caution">
    <text evidence="5">The sequence shown here is derived from an EMBL/GenBank/DDBJ whole genome shotgun (WGS) entry which is preliminary data.</text>
</comment>